<name>A0AAD9H3P4_9PEZI</name>
<reference evidence="2" key="1">
    <citation type="submission" date="2021-06" db="EMBL/GenBank/DDBJ databases">
        <title>Comparative genomics, transcriptomics and evolutionary studies reveal genomic signatures of adaptation to plant cell wall in hemibiotrophic fungi.</title>
        <authorList>
            <consortium name="DOE Joint Genome Institute"/>
            <person name="Baroncelli R."/>
            <person name="Diaz J.F."/>
            <person name="Benocci T."/>
            <person name="Peng M."/>
            <person name="Battaglia E."/>
            <person name="Haridas S."/>
            <person name="Andreopoulos W."/>
            <person name="Labutti K."/>
            <person name="Pangilinan J."/>
            <person name="Floch G.L."/>
            <person name="Makela M.R."/>
            <person name="Henrissat B."/>
            <person name="Grigoriev I.V."/>
            <person name="Crouch J.A."/>
            <person name="De Vries R.P."/>
            <person name="Sukno S.A."/>
            <person name="Thon M.R."/>
        </authorList>
    </citation>
    <scope>NUCLEOTIDE SEQUENCE</scope>
    <source>
        <strain evidence="2">MAFF235873</strain>
    </source>
</reference>
<protein>
    <submittedName>
        <fullName evidence="2">Uncharacterized protein</fullName>
    </submittedName>
</protein>
<gene>
    <name evidence="2" type="ORF">LX32DRAFT_241451</name>
</gene>
<organism evidence="2 3">
    <name type="scientific">Colletotrichum zoysiae</name>
    <dbReference type="NCBI Taxonomy" id="1216348"/>
    <lineage>
        <taxon>Eukaryota</taxon>
        <taxon>Fungi</taxon>
        <taxon>Dikarya</taxon>
        <taxon>Ascomycota</taxon>
        <taxon>Pezizomycotina</taxon>
        <taxon>Sordariomycetes</taxon>
        <taxon>Hypocreomycetidae</taxon>
        <taxon>Glomerellales</taxon>
        <taxon>Glomerellaceae</taxon>
        <taxon>Colletotrichum</taxon>
        <taxon>Colletotrichum graminicola species complex</taxon>
    </lineage>
</organism>
<dbReference type="Proteomes" id="UP001232148">
    <property type="component" value="Unassembled WGS sequence"/>
</dbReference>
<dbReference type="EMBL" id="MU843090">
    <property type="protein sequence ID" value="KAK2021625.1"/>
    <property type="molecule type" value="Genomic_DNA"/>
</dbReference>
<evidence type="ECO:0000256" key="1">
    <source>
        <dbReference type="SAM" id="Phobius"/>
    </source>
</evidence>
<accession>A0AAD9H3P4</accession>
<keyword evidence="1" id="KW-0472">Membrane</keyword>
<keyword evidence="1" id="KW-1133">Transmembrane helix</keyword>
<proteinExistence type="predicted"/>
<keyword evidence="3" id="KW-1185">Reference proteome</keyword>
<evidence type="ECO:0000313" key="3">
    <source>
        <dbReference type="Proteomes" id="UP001232148"/>
    </source>
</evidence>
<feature type="transmembrane region" description="Helical" evidence="1">
    <location>
        <begin position="97"/>
        <end position="116"/>
    </location>
</feature>
<keyword evidence="1" id="KW-0812">Transmembrane</keyword>
<comment type="caution">
    <text evidence="2">The sequence shown here is derived from an EMBL/GenBank/DDBJ whole genome shotgun (WGS) entry which is preliminary data.</text>
</comment>
<evidence type="ECO:0000313" key="2">
    <source>
        <dbReference type="EMBL" id="KAK2021625.1"/>
    </source>
</evidence>
<dbReference type="AlphaFoldDB" id="A0AAD9H3P4"/>
<sequence length="194" mass="21478">MTGPERLAVLFAVSVASNWLTAFNGVFSAASPRLAHSRARRPSLTPAGSTYRDGAAGSLHHLRCGRPRFKHATAHFDSPSGTRRARHLSASNAPIEIPLAAGCAIFFFFSFFYFWFSRHTWDEPALGCCRHMCVPRTMEHTPMFGHLSLNPCTTVARKRRFSSPECRNRNPTTLAVQACWCLPGPATCLVANDR</sequence>